<organism evidence="1 2">
    <name type="scientific">Escallonia rubra</name>
    <dbReference type="NCBI Taxonomy" id="112253"/>
    <lineage>
        <taxon>Eukaryota</taxon>
        <taxon>Viridiplantae</taxon>
        <taxon>Streptophyta</taxon>
        <taxon>Embryophyta</taxon>
        <taxon>Tracheophyta</taxon>
        <taxon>Spermatophyta</taxon>
        <taxon>Magnoliopsida</taxon>
        <taxon>eudicotyledons</taxon>
        <taxon>Gunneridae</taxon>
        <taxon>Pentapetalae</taxon>
        <taxon>asterids</taxon>
        <taxon>campanulids</taxon>
        <taxon>Escalloniales</taxon>
        <taxon>Escalloniaceae</taxon>
        <taxon>Escallonia</taxon>
    </lineage>
</organism>
<dbReference type="PANTHER" id="PTHR18966">
    <property type="entry name" value="IONOTROPIC GLUTAMATE RECEPTOR"/>
    <property type="match status" value="1"/>
</dbReference>
<proteinExistence type="predicted"/>
<dbReference type="Proteomes" id="UP001187471">
    <property type="component" value="Unassembled WGS sequence"/>
</dbReference>
<protein>
    <submittedName>
        <fullName evidence="1">Uncharacterized protein</fullName>
    </submittedName>
</protein>
<dbReference type="AlphaFoldDB" id="A0AA88TZQ3"/>
<keyword evidence="2" id="KW-1185">Reference proteome</keyword>
<evidence type="ECO:0000313" key="2">
    <source>
        <dbReference type="Proteomes" id="UP001187471"/>
    </source>
</evidence>
<dbReference type="Gene3D" id="3.40.190.10">
    <property type="entry name" value="Periplasmic binding protein-like II"/>
    <property type="match status" value="1"/>
</dbReference>
<evidence type="ECO:0000313" key="1">
    <source>
        <dbReference type="EMBL" id="KAK2966718.1"/>
    </source>
</evidence>
<sequence>MAIAVVLATVGFGGRRAVWESRRTWGEEDEVRNSVESRSVVWEMVVCGVGVGLTTALLRGKASTANLSSIFTIDQSQPIEPREIKSVGYQEGSFVRDLLAEKYDSGVSLNSYTTIDQYNDALMNKSVDVIYDELPYINLFLHKHGSNHVKVGPIYKRIGFGFVSFSPPLFLSLYHYANEA</sequence>
<reference evidence="1" key="1">
    <citation type="submission" date="2022-12" db="EMBL/GenBank/DDBJ databases">
        <title>Draft genome assemblies for two species of Escallonia (Escalloniales).</title>
        <authorList>
            <person name="Chanderbali A."/>
            <person name="Dervinis C."/>
            <person name="Anghel I."/>
            <person name="Soltis D."/>
            <person name="Soltis P."/>
            <person name="Zapata F."/>
        </authorList>
    </citation>
    <scope>NUCLEOTIDE SEQUENCE</scope>
    <source>
        <strain evidence="1">UCBG92.1500</strain>
        <tissue evidence="1">Leaf</tissue>
    </source>
</reference>
<dbReference type="InterPro" id="IPR015683">
    <property type="entry name" value="Ionotropic_Glu_rcpt"/>
</dbReference>
<name>A0AA88TZQ3_9ASTE</name>
<comment type="caution">
    <text evidence="1">The sequence shown here is derived from an EMBL/GenBank/DDBJ whole genome shotgun (WGS) entry which is preliminary data.</text>
</comment>
<dbReference type="EMBL" id="JAVXUO010003106">
    <property type="protein sequence ID" value="KAK2966718.1"/>
    <property type="molecule type" value="Genomic_DNA"/>
</dbReference>
<accession>A0AA88TZQ3</accession>
<dbReference type="SUPFAM" id="SSF53850">
    <property type="entry name" value="Periplasmic binding protein-like II"/>
    <property type="match status" value="1"/>
</dbReference>
<gene>
    <name evidence="1" type="ORF">RJ640_000619</name>
</gene>